<reference evidence="6" key="2">
    <citation type="submission" date="2015-01" db="EMBL/GenBank/DDBJ databases">
        <title>Evolutionary Origins and Diversification of the Mycorrhizal Mutualists.</title>
        <authorList>
            <consortium name="DOE Joint Genome Institute"/>
            <consortium name="Mycorrhizal Genomics Consortium"/>
            <person name="Kohler A."/>
            <person name="Kuo A."/>
            <person name="Nagy L.G."/>
            <person name="Floudas D."/>
            <person name="Copeland A."/>
            <person name="Barry K.W."/>
            <person name="Cichocki N."/>
            <person name="Veneault-Fourrey C."/>
            <person name="LaButti K."/>
            <person name="Lindquist E.A."/>
            <person name="Lipzen A."/>
            <person name="Lundell T."/>
            <person name="Morin E."/>
            <person name="Murat C."/>
            <person name="Riley R."/>
            <person name="Ohm R."/>
            <person name="Sun H."/>
            <person name="Tunlid A."/>
            <person name="Henrissat B."/>
            <person name="Grigoriev I.V."/>
            <person name="Hibbett D.S."/>
            <person name="Martin F."/>
        </authorList>
    </citation>
    <scope>NUCLEOTIDE SEQUENCE [LARGE SCALE GENOMIC DNA]</scope>
    <source>
        <strain evidence="6">Marx 270</strain>
    </source>
</reference>
<feature type="region of interest" description="Disordered" evidence="3">
    <location>
        <begin position="531"/>
        <end position="611"/>
    </location>
</feature>
<dbReference type="InterPro" id="IPR043502">
    <property type="entry name" value="DNA/RNA_pol_sf"/>
</dbReference>
<dbReference type="AlphaFoldDB" id="A0A0C3NC66"/>
<dbReference type="CDD" id="cd09272">
    <property type="entry name" value="RNase_HI_RT_Ty1"/>
    <property type="match status" value="1"/>
</dbReference>
<keyword evidence="2" id="KW-0694">RNA-binding</keyword>
<dbReference type="GO" id="GO:0003723">
    <property type="term" value="F:RNA binding"/>
    <property type="evidence" value="ECO:0007669"/>
    <property type="project" value="UniProtKB-KW"/>
</dbReference>
<feature type="compositionally biased region" description="Pro residues" evidence="3">
    <location>
        <begin position="588"/>
        <end position="598"/>
    </location>
</feature>
<keyword evidence="1" id="KW-0645">Protease</keyword>
<dbReference type="PANTHER" id="PTHR11439">
    <property type="entry name" value="GAG-POL-RELATED RETROTRANSPOSON"/>
    <property type="match status" value="1"/>
</dbReference>
<dbReference type="InParanoid" id="A0A0C3NC66"/>
<dbReference type="STRING" id="870435.A0A0C3NC66"/>
<dbReference type="Proteomes" id="UP000054217">
    <property type="component" value="Unassembled WGS sequence"/>
</dbReference>
<accession>A0A0C3NC66</accession>
<dbReference type="GO" id="GO:0005634">
    <property type="term" value="C:nucleus"/>
    <property type="evidence" value="ECO:0007669"/>
    <property type="project" value="UniProtKB-ARBA"/>
</dbReference>
<dbReference type="InterPro" id="IPR012337">
    <property type="entry name" value="RNaseH-like_sf"/>
</dbReference>
<protein>
    <recommendedName>
        <fullName evidence="4">Integrase catalytic domain-containing protein</fullName>
    </recommendedName>
</protein>
<evidence type="ECO:0000256" key="3">
    <source>
        <dbReference type="SAM" id="MobiDB-lite"/>
    </source>
</evidence>
<keyword evidence="6" id="KW-1185">Reference proteome</keyword>
<dbReference type="GO" id="GO:0004190">
    <property type="term" value="F:aspartic-type endopeptidase activity"/>
    <property type="evidence" value="ECO:0007669"/>
    <property type="project" value="UniProtKB-KW"/>
</dbReference>
<gene>
    <name evidence="5" type="ORF">M404DRAFT_31056</name>
</gene>
<evidence type="ECO:0000313" key="5">
    <source>
        <dbReference type="EMBL" id="KIN98729.1"/>
    </source>
</evidence>
<keyword evidence="1" id="KW-0064">Aspartyl protease</keyword>
<dbReference type="InterPro" id="IPR001584">
    <property type="entry name" value="Integrase_cat-core"/>
</dbReference>
<evidence type="ECO:0000256" key="1">
    <source>
        <dbReference type="ARBA" id="ARBA00022750"/>
    </source>
</evidence>
<dbReference type="InterPro" id="IPR054722">
    <property type="entry name" value="PolX-like_BBD"/>
</dbReference>
<dbReference type="PROSITE" id="PS50994">
    <property type="entry name" value="INTEGRASE"/>
    <property type="match status" value="1"/>
</dbReference>
<dbReference type="HOGENOM" id="CLU_001650_5_3_1"/>
<dbReference type="InterPro" id="IPR057670">
    <property type="entry name" value="SH3_retrovirus"/>
</dbReference>
<reference evidence="5 6" key="1">
    <citation type="submission" date="2014-04" db="EMBL/GenBank/DDBJ databases">
        <authorList>
            <consortium name="DOE Joint Genome Institute"/>
            <person name="Kuo A."/>
            <person name="Kohler A."/>
            <person name="Costa M.D."/>
            <person name="Nagy L.G."/>
            <person name="Floudas D."/>
            <person name="Copeland A."/>
            <person name="Barry K.W."/>
            <person name="Cichocki N."/>
            <person name="Veneault-Fourrey C."/>
            <person name="LaButti K."/>
            <person name="Lindquist E.A."/>
            <person name="Lipzen A."/>
            <person name="Lundell T."/>
            <person name="Morin E."/>
            <person name="Murat C."/>
            <person name="Sun H."/>
            <person name="Tunlid A."/>
            <person name="Henrissat B."/>
            <person name="Grigoriev I.V."/>
            <person name="Hibbett D.S."/>
            <person name="Martin F."/>
            <person name="Nordberg H.P."/>
            <person name="Cantor M.N."/>
            <person name="Hua S.X."/>
        </authorList>
    </citation>
    <scope>NUCLEOTIDE SEQUENCE [LARGE SCALE GENOMIC DNA]</scope>
    <source>
        <strain evidence="5 6">Marx 270</strain>
    </source>
</reference>
<keyword evidence="1" id="KW-0378">Hydrolase</keyword>
<dbReference type="OrthoDB" id="2687355at2759"/>
<dbReference type="PANTHER" id="PTHR11439:SF483">
    <property type="entry name" value="PEPTIDE SYNTHASE GLIP-LIKE, PUTATIVE (AFU_ORTHOLOGUE AFUA_3G12920)-RELATED"/>
    <property type="match status" value="1"/>
</dbReference>
<dbReference type="Pfam" id="PF22936">
    <property type="entry name" value="Pol_BBD"/>
    <property type="match status" value="1"/>
</dbReference>
<evidence type="ECO:0000313" key="6">
    <source>
        <dbReference type="Proteomes" id="UP000054217"/>
    </source>
</evidence>
<feature type="domain" description="Integrase catalytic" evidence="4">
    <location>
        <begin position="272"/>
        <end position="439"/>
    </location>
</feature>
<name>A0A0C3NC66_PISTI</name>
<proteinExistence type="predicted"/>
<evidence type="ECO:0000259" key="4">
    <source>
        <dbReference type="PROSITE" id="PS50994"/>
    </source>
</evidence>
<dbReference type="EMBL" id="KN832012">
    <property type="protein sequence ID" value="KIN98729.1"/>
    <property type="molecule type" value="Genomic_DNA"/>
</dbReference>
<dbReference type="Pfam" id="PF25597">
    <property type="entry name" value="SH3_retrovirus"/>
    <property type="match status" value="1"/>
</dbReference>
<dbReference type="SUPFAM" id="SSF56672">
    <property type="entry name" value="DNA/RNA polymerases"/>
    <property type="match status" value="1"/>
</dbReference>
<dbReference type="InterPro" id="IPR013103">
    <property type="entry name" value="RVT_2"/>
</dbReference>
<sequence>METQLNAMWQKATILKSLGQPLKDSLVAIAMVISLPTSYSTLRTILMLSDEKLTLDSVISQVLIEEKSCCTSSAQTALVTKTPNTKGKRNDKKKKKACGYCKKTNHVEDDCYKKKADEAAKSPSQAEKDKPKEDKLVAKVTHIPPAEDSALRLFMATDNGENLHTCWVIDSGASVNMCCQQKWFTSLKMLSPPQPVIVGNGSTIPATAIGQIELRMDLPNGKTSRILLQKVYFVPDLSANLLSVAYLATRNVQVTFTGGTCSITNGTDTVGVGHRQGSLYILAARTHFPSHGALVVQGPSPLLDPTLTFPALAAAAPKSDKVFPSVKDYLARAEVETGEKANYFRSDRGGEYGSDEFKAYLKSKGVHHEKTNAYTPQENGVAERMNRTLVESARVMLKDAGLPNRYWGDAIQKKLDAKSLECIHLGFAENKKAYLCLHQPTGRVFKSWDVVFDEGSTAVGLDHVWIEEDPATVVSKPADIRGNAQKGNTSHLDTIRALGMEDHAHMESDDGDLESSEGESEDVVHEVEIESNNTPDHSGSMVDHSPQHLEGNIPGSGQSPKKALEMASKPSVKRARTTPKPTMHKATPPQPYPTPIPPRETRRSTRTRKVPPRDDDYCFFINSYDRATLPSQWLEALEGSGAECEGGSPIDEVAQERERACGNSEAEVAGTNEEVAYKAYTTHDNEPCSFNDAMRCTDADQWYAAMIDKLQTFKSIGLYEEVALPPGRKLIDSKWVYKIKRGPTSEIERYKACLVAKGFTQVHGIDYTEMFAPVTKFATIHILLALAAKYNLEIHQMDVKSAFLNGLLDEEIYLRPPLGFPPDSNKVWWLLQALYGLKQAPKSWYSRLQTVFESLGFTRSQADHSLFFKVENGILIVVAVYIDDKLILSKCCTTIEHVKAQLSQEYEMKDLGEARWILGMEILRDCDKGIIQLSQKRYVKNILECFGMSKGRAVATPIEPNLKLEKLEIPEADTKSYQGALRALMYAMLATRPDLAFTVGMLSHHAACPGHEHTTVLKCIFHYLRCTPDVRLTYKRDSNAHVIRYVDADWAADINNCRSVTGYTFILSGGAVSWSSKKQSSVALSSTEAEYMATCTAMKEAIWIHTLVLELETVLSHEPTPLLIDNQSAISLARNAMFHDRTKHIVIRHHFIREKVDSGEVVVNYVSTNDQVADMLTKGVSREKHVRFSEAMGIIFF</sequence>
<dbReference type="Pfam" id="PF14223">
    <property type="entry name" value="Retrotran_gag_2"/>
    <property type="match status" value="1"/>
</dbReference>
<organism evidence="5 6">
    <name type="scientific">Pisolithus tinctorius Marx 270</name>
    <dbReference type="NCBI Taxonomy" id="870435"/>
    <lineage>
        <taxon>Eukaryota</taxon>
        <taxon>Fungi</taxon>
        <taxon>Dikarya</taxon>
        <taxon>Basidiomycota</taxon>
        <taxon>Agaricomycotina</taxon>
        <taxon>Agaricomycetes</taxon>
        <taxon>Agaricomycetidae</taxon>
        <taxon>Boletales</taxon>
        <taxon>Sclerodermatineae</taxon>
        <taxon>Pisolithaceae</taxon>
        <taxon>Pisolithus</taxon>
    </lineage>
</organism>
<dbReference type="Gene3D" id="3.30.420.10">
    <property type="entry name" value="Ribonuclease H-like superfamily/Ribonuclease H"/>
    <property type="match status" value="1"/>
</dbReference>
<dbReference type="GO" id="GO:0015074">
    <property type="term" value="P:DNA integration"/>
    <property type="evidence" value="ECO:0007669"/>
    <property type="project" value="InterPro"/>
</dbReference>
<evidence type="ECO:0000256" key="2">
    <source>
        <dbReference type="ARBA" id="ARBA00022884"/>
    </source>
</evidence>
<dbReference type="InterPro" id="IPR036397">
    <property type="entry name" value="RNaseH_sf"/>
</dbReference>
<dbReference type="Pfam" id="PF07727">
    <property type="entry name" value="RVT_2"/>
    <property type="match status" value="1"/>
</dbReference>
<dbReference type="SUPFAM" id="SSF53098">
    <property type="entry name" value="Ribonuclease H-like"/>
    <property type="match status" value="1"/>
</dbReference>